<proteinExistence type="inferred from homology"/>
<feature type="transmembrane region" description="Helical" evidence="7">
    <location>
        <begin position="149"/>
        <end position="170"/>
    </location>
</feature>
<dbReference type="PANTHER" id="PTHR30477:SF13">
    <property type="entry name" value="IRON TRANSPORT SYSTEM MEMBRANE PROTEIN HI_0360-RELATED"/>
    <property type="match status" value="1"/>
</dbReference>
<feature type="transmembrane region" description="Helical" evidence="7">
    <location>
        <begin position="30"/>
        <end position="50"/>
    </location>
</feature>
<dbReference type="Pfam" id="PF00950">
    <property type="entry name" value="ABC-3"/>
    <property type="match status" value="1"/>
</dbReference>
<keyword evidence="6" id="KW-0813">Transport</keyword>
<evidence type="ECO:0000256" key="7">
    <source>
        <dbReference type="SAM" id="Phobius"/>
    </source>
</evidence>
<evidence type="ECO:0000313" key="9">
    <source>
        <dbReference type="Proteomes" id="UP000293433"/>
    </source>
</evidence>
<comment type="similarity">
    <text evidence="2 6">Belongs to the ABC-3 integral membrane protein family.</text>
</comment>
<comment type="subcellular location">
    <subcellularLocation>
        <location evidence="6">Cell membrane</location>
        <topology evidence="6">Multi-pass membrane protein</topology>
    </subcellularLocation>
    <subcellularLocation>
        <location evidence="1">Membrane</location>
        <topology evidence="1">Multi-pass membrane protein</topology>
    </subcellularLocation>
</comment>
<feature type="transmembrane region" description="Helical" evidence="7">
    <location>
        <begin position="240"/>
        <end position="260"/>
    </location>
</feature>
<keyword evidence="9" id="KW-1185">Reference proteome</keyword>
<dbReference type="InterPro" id="IPR037294">
    <property type="entry name" value="ABC_BtuC-like"/>
</dbReference>
<reference evidence="8 9" key="1">
    <citation type="submission" date="2019-02" db="EMBL/GenBank/DDBJ databases">
        <title>Genomic Encyclopedia of Type Strains, Phase IV (KMG-IV): sequencing the most valuable type-strain genomes for metagenomic binning, comparative biology and taxonomic classification.</title>
        <authorList>
            <person name="Goeker M."/>
        </authorList>
    </citation>
    <scope>NUCLEOTIDE SEQUENCE [LARGE SCALE GENOMIC DNA]</scope>
    <source>
        <strain evidence="8 9">DSM 10617</strain>
    </source>
</reference>
<gene>
    <name evidence="8" type="ORF">EV685_2842</name>
</gene>
<keyword evidence="4 7" id="KW-1133">Transmembrane helix</keyword>
<comment type="caution">
    <text evidence="8">The sequence shown here is derived from an EMBL/GenBank/DDBJ whole genome shotgun (WGS) entry which is preliminary data.</text>
</comment>
<evidence type="ECO:0000256" key="2">
    <source>
        <dbReference type="ARBA" id="ARBA00008034"/>
    </source>
</evidence>
<organism evidence="8 9">
    <name type="scientific">Sphaerotilus mobilis</name>
    <dbReference type="NCBI Taxonomy" id="47994"/>
    <lineage>
        <taxon>Bacteria</taxon>
        <taxon>Pseudomonadati</taxon>
        <taxon>Pseudomonadota</taxon>
        <taxon>Betaproteobacteria</taxon>
        <taxon>Burkholderiales</taxon>
        <taxon>Sphaerotilaceae</taxon>
        <taxon>Sphaerotilus</taxon>
    </lineage>
</organism>
<dbReference type="GO" id="GO:0010043">
    <property type="term" value="P:response to zinc ion"/>
    <property type="evidence" value="ECO:0007669"/>
    <property type="project" value="TreeGrafter"/>
</dbReference>
<evidence type="ECO:0000256" key="5">
    <source>
        <dbReference type="ARBA" id="ARBA00023136"/>
    </source>
</evidence>
<dbReference type="SUPFAM" id="SSF81345">
    <property type="entry name" value="ABC transporter involved in vitamin B12 uptake, BtuC"/>
    <property type="match status" value="1"/>
</dbReference>
<evidence type="ECO:0000313" key="8">
    <source>
        <dbReference type="EMBL" id="RZS53215.1"/>
    </source>
</evidence>
<feature type="transmembrane region" description="Helical" evidence="7">
    <location>
        <begin position="112"/>
        <end position="129"/>
    </location>
</feature>
<feature type="transmembrane region" description="Helical" evidence="7">
    <location>
        <begin position="266"/>
        <end position="285"/>
    </location>
</feature>
<dbReference type="GO" id="GO:0043190">
    <property type="term" value="C:ATP-binding cassette (ABC) transporter complex"/>
    <property type="evidence" value="ECO:0007669"/>
    <property type="project" value="InterPro"/>
</dbReference>
<feature type="transmembrane region" description="Helical" evidence="7">
    <location>
        <begin position="55"/>
        <end position="74"/>
    </location>
</feature>
<dbReference type="AlphaFoldDB" id="A0A4Q7LFC2"/>
<keyword evidence="3 6" id="KW-0812">Transmembrane</keyword>
<keyword evidence="5 7" id="KW-0472">Membrane</keyword>
<name>A0A4Q7LFC2_9BURK</name>
<dbReference type="InterPro" id="IPR001626">
    <property type="entry name" value="ABC_TroCD"/>
</dbReference>
<evidence type="ECO:0000256" key="4">
    <source>
        <dbReference type="ARBA" id="ARBA00022989"/>
    </source>
</evidence>
<dbReference type="PANTHER" id="PTHR30477">
    <property type="entry name" value="ABC-TRANSPORTER METAL-BINDING PROTEIN"/>
    <property type="match status" value="1"/>
</dbReference>
<dbReference type="EMBL" id="SGWV01000010">
    <property type="protein sequence ID" value="RZS53215.1"/>
    <property type="molecule type" value="Genomic_DNA"/>
</dbReference>
<evidence type="ECO:0000256" key="1">
    <source>
        <dbReference type="ARBA" id="ARBA00004141"/>
    </source>
</evidence>
<sequence>MDAMNTLTDPAGLHALLVQPFADYGFMRRALLATLALVLTAAPLGCLLVLRRMSLVGEAIAHALLPGAAVGHALAGLTLWAMAAGGLVAAALVATVAGLASRHTTQHEDAGFSAFYLIALAAGVLLMARGGGGPDLLHLLFGSVLAVDATALIALAALSSLMLLALAVGWRVLVYDSLDAAFLRGGPGAGAARWGHALLLALLVLHLVGALQALGALMAIGQLMLPALAARFWSRSLPGMVLGAWAIGALAGVGGLLLSFHAELPSGPAIVCLAGLAYVGSLLFGRVDGVWRWRMAAQSATVAVRP</sequence>
<dbReference type="Proteomes" id="UP000293433">
    <property type="component" value="Unassembled WGS sequence"/>
</dbReference>
<accession>A0A4Q7LFC2</accession>
<feature type="transmembrane region" description="Helical" evidence="7">
    <location>
        <begin position="80"/>
        <end position="100"/>
    </location>
</feature>
<dbReference type="GO" id="GO:0055085">
    <property type="term" value="P:transmembrane transport"/>
    <property type="evidence" value="ECO:0007669"/>
    <property type="project" value="InterPro"/>
</dbReference>
<evidence type="ECO:0000256" key="6">
    <source>
        <dbReference type="RuleBase" id="RU003943"/>
    </source>
</evidence>
<evidence type="ECO:0000256" key="3">
    <source>
        <dbReference type="ARBA" id="ARBA00022692"/>
    </source>
</evidence>
<protein>
    <submittedName>
        <fullName evidence="8">Zinc/manganese transport system permease protein</fullName>
    </submittedName>
</protein>